<dbReference type="InterPro" id="IPR016680">
    <property type="entry name" value="NDUFA8"/>
</dbReference>
<dbReference type="EMBL" id="JAKKPZ010000006">
    <property type="protein sequence ID" value="KAI1720014.1"/>
    <property type="molecule type" value="Genomic_DNA"/>
</dbReference>
<dbReference type="GO" id="GO:0005739">
    <property type="term" value="C:mitochondrion"/>
    <property type="evidence" value="ECO:0007669"/>
    <property type="project" value="UniProtKB-SubCell"/>
</dbReference>
<dbReference type="AlphaFoldDB" id="A0AAD4N7I6"/>
<comment type="function">
    <text evidence="1">Accessory subunit of the mitochondrial membrane respiratory chain NADH dehydrogenase (Complex I), that is believed not to be involved in catalysis. Complex I functions in the transfer of electrons from NADH to the respiratory chain. The immediate electron acceptor for the enzyme is believed to be ubiquinone.</text>
</comment>
<accession>A0AAD4N7I6</accession>
<keyword evidence="6" id="KW-0677">Repeat</keyword>
<keyword evidence="9" id="KW-1015">Disulfide bond</keyword>
<reference evidence="10" key="1">
    <citation type="submission" date="2022-01" db="EMBL/GenBank/DDBJ databases">
        <title>Genome Sequence Resource for Two Populations of Ditylenchus destructor, the Migratory Endoparasitic Phytonematode.</title>
        <authorList>
            <person name="Zhang H."/>
            <person name="Lin R."/>
            <person name="Xie B."/>
        </authorList>
    </citation>
    <scope>NUCLEOTIDE SEQUENCE</scope>
    <source>
        <strain evidence="10">BazhouSP</strain>
    </source>
</reference>
<evidence type="ECO:0000256" key="5">
    <source>
        <dbReference type="ARBA" id="ARBA00022660"/>
    </source>
</evidence>
<dbReference type="GO" id="GO:0006120">
    <property type="term" value="P:mitochondrial electron transport, NADH to ubiquinone"/>
    <property type="evidence" value="ECO:0007669"/>
    <property type="project" value="InterPro"/>
</dbReference>
<proteinExistence type="inferred from homology"/>
<keyword evidence="5" id="KW-0679">Respiratory chain</keyword>
<dbReference type="Proteomes" id="UP001201812">
    <property type="component" value="Unassembled WGS sequence"/>
</dbReference>
<keyword evidence="4" id="KW-0813">Transport</keyword>
<name>A0AAD4N7I6_9BILA</name>
<comment type="similarity">
    <text evidence="3">Belongs to the complex I NDUFA8 subunit family.</text>
</comment>
<dbReference type="PANTHER" id="PTHR13344:SF0">
    <property type="entry name" value="NADH DEHYDROGENASE [UBIQUINONE] 1 ALPHA SUBCOMPLEX SUBUNIT 8"/>
    <property type="match status" value="1"/>
</dbReference>
<comment type="subcellular location">
    <subcellularLocation>
        <location evidence="2">Mitochondrion</location>
    </subcellularLocation>
</comment>
<dbReference type="PANTHER" id="PTHR13344">
    <property type="entry name" value="NADH-UBIQUINONE OXIDOREDUCTASE"/>
    <property type="match status" value="1"/>
</dbReference>
<keyword evidence="8" id="KW-0496">Mitochondrion</keyword>
<evidence type="ECO:0000256" key="6">
    <source>
        <dbReference type="ARBA" id="ARBA00022737"/>
    </source>
</evidence>
<gene>
    <name evidence="10" type="ORF">DdX_05383</name>
</gene>
<evidence type="ECO:0000256" key="2">
    <source>
        <dbReference type="ARBA" id="ARBA00004173"/>
    </source>
</evidence>
<evidence type="ECO:0000256" key="3">
    <source>
        <dbReference type="ARBA" id="ARBA00010705"/>
    </source>
</evidence>
<evidence type="ECO:0000256" key="1">
    <source>
        <dbReference type="ARBA" id="ARBA00003195"/>
    </source>
</evidence>
<keyword evidence="7" id="KW-0249">Electron transport</keyword>
<evidence type="ECO:0000313" key="11">
    <source>
        <dbReference type="Proteomes" id="UP001201812"/>
    </source>
</evidence>
<evidence type="ECO:0000313" key="10">
    <source>
        <dbReference type="EMBL" id="KAI1720014.1"/>
    </source>
</evidence>
<evidence type="ECO:0000256" key="4">
    <source>
        <dbReference type="ARBA" id="ARBA00022448"/>
    </source>
</evidence>
<evidence type="ECO:0000256" key="9">
    <source>
        <dbReference type="ARBA" id="ARBA00023157"/>
    </source>
</evidence>
<evidence type="ECO:0000256" key="8">
    <source>
        <dbReference type="ARBA" id="ARBA00023128"/>
    </source>
</evidence>
<comment type="caution">
    <text evidence="10">The sequence shown here is derived from an EMBL/GenBank/DDBJ whole genome shotgun (WGS) entry which is preliminary data.</text>
</comment>
<organism evidence="10 11">
    <name type="scientific">Ditylenchus destructor</name>
    <dbReference type="NCBI Taxonomy" id="166010"/>
    <lineage>
        <taxon>Eukaryota</taxon>
        <taxon>Metazoa</taxon>
        <taxon>Ecdysozoa</taxon>
        <taxon>Nematoda</taxon>
        <taxon>Chromadorea</taxon>
        <taxon>Rhabditida</taxon>
        <taxon>Tylenchina</taxon>
        <taxon>Tylenchomorpha</taxon>
        <taxon>Sphaerularioidea</taxon>
        <taxon>Anguinidae</taxon>
        <taxon>Anguininae</taxon>
        <taxon>Ditylenchus</taxon>
    </lineage>
</organism>
<dbReference type="Gene3D" id="1.10.287.2900">
    <property type="match status" value="1"/>
</dbReference>
<protein>
    <submittedName>
        <fullName evidence="10">NADH dehydrogenase [ubiquinone] 1 alpha subcomplex subunit 8</fullName>
    </submittedName>
</protein>
<evidence type="ECO:0000256" key="7">
    <source>
        <dbReference type="ARBA" id="ARBA00022982"/>
    </source>
</evidence>
<sequence>MAVTNTTPMPTDEELTVPQEITLSTPWFKAVAPYMYKKCETDVKEFMLLRSEYEDPRKTLKEGARVTACGVDFLRKVKKSCKEEVANYAHCIDTAHHKMYVSRCREQQRYVDQCIEDKLGVVRPPVGYFSKLHVHESDVPKHEHKMRDYKAEAAKVMSELPKDYVFRKDYKRFDQFALSPVDR</sequence>
<keyword evidence="11" id="KW-1185">Reference proteome</keyword>